<reference evidence="7 8" key="1">
    <citation type="submission" date="2024-10" db="EMBL/GenBank/DDBJ databases">
        <title>Updated reference genomes for cyclostephanoid diatoms.</title>
        <authorList>
            <person name="Roberts W.R."/>
            <person name="Alverson A.J."/>
        </authorList>
    </citation>
    <scope>NUCLEOTIDE SEQUENCE [LARGE SCALE GENOMIC DNA]</scope>
    <source>
        <strain evidence="7 8">AJA010-31</strain>
    </source>
</reference>
<sequence length="166" mass="18168">MKLALAFYILPFSAAFIPTATRVAMTELSALSRREALLTIGTSAALLGAPTASKAGTANPFLEEEVNYEPSQMPQGDKIDINGAFHINNTLNYSGSQIDYKQLPGFYPHAAGKIASSGPYSSVKDIYNIPGITDNDKKMFKKYESQLTVLPPGRMFKERINQRQST</sequence>
<dbReference type="GO" id="GO:0016020">
    <property type="term" value="C:membrane"/>
    <property type="evidence" value="ECO:0007669"/>
    <property type="project" value="UniProtKB-SubCell"/>
</dbReference>
<evidence type="ECO:0000313" key="7">
    <source>
        <dbReference type="EMBL" id="KAL3769027.1"/>
    </source>
</evidence>
<dbReference type="AlphaFoldDB" id="A0ABD3N3A2"/>
<evidence type="ECO:0000256" key="1">
    <source>
        <dbReference type="ARBA" id="ARBA00004170"/>
    </source>
</evidence>
<comment type="similarity">
    <text evidence="2">Belongs to the PsbU family.</text>
</comment>
<dbReference type="InterPro" id="IPR010527">
    <property type="entry name" value="PSII_PsbU"/>
</dbReference>
<dbReference type="EMBL" id="JALLPJ020001338">
    <property type="protein sequence ID" value="KAL3769027.1"/>
    <property type="molecule type" value="Genomic_DNA"/>
</dbReference>
<feature type="signal peptide" evidence="6">
    <location>
        <begin position="1"/>
        <end position="15"/>
    </location>
</feature>
<protein>
    <recommendedName>
        <fullName evidence="5">Photosystem II 12 kDa extrinsic protein</fullName>
    </recommendedName>
</protein>
<evidence type="ECO:0000256" key="3">
    <source>
        <dbReference type="ARBA" id="ARBA00023078"/>
    </source>
</evidence>
<evidence type="ECO:0000256" key="4">
    <source>
        <dbReference type="ARBA" id="ARBA00023136"/>
    </source>
</evidence>
<evidence type="ECO:0000256" key="6">
    <source>
        <dbReference type="SAM" id="SignalP"/>
    </source>
</evidence>
<proteinExistence type="inferred from homology"/>
<organism evidence="7 8">
    <name type="scientific">Cyclotella atomus</name>
    <dbReference type="NCBI Taxonomy" id="382360"/>
    <lineage>
        <taxon>Eukaryota</taxon>
        <taxon>Sar</taxon>
        <taxon>Stramenopiles</taxon>
        <taxon>Ochrophyta</taxon>
        <taxon>Bacillariophyta</taxon>
        <taxon>Coscinodiscophyceae</taxon>
        <taxon>Thalassiosirophycidae</taxon>
        <taxon>Stephanodiscales</taxon>
        <taxon>Stephanodiscaceae</taxon>
        <taxon>Cyclotella</taxon>
    </lineage>
</organism>
<accession>A0ABD3N3A2</accession>
<dbReference type="Pfam" id="PF06514">
    <property type="entry name" value="PsbU"/>
    <property type="match status" value="1"/>
</dbReference>
<dbReference type="Proteomes" id="UP001530400">
    <property type="component" value="Unassembled WGS sequence"/>
</dbReference>
<keyword evidence="6" id="KW-0732">Signal</keyword>
<dbReference type="Gene3D" id="1.10.150.320">
    <property type="entry name" value="Photosystem II 12 kDa extrinsic protein"/>
    <property type="match status" value="1"/>
</dbReference>
<evidence type="ECO:0000313" key="8">
    <source>
        <dbReference type="Proteomes" id="UP001530400"/>
    </source>
</evidence>
<keyword evidence="4" id="KW-0472">Membrane</keyword>
<evidence type="ECO:0000256" key="5">
    <source>
        <dbReference type="ARBA" id="ARBA00043089"/>
    </source>
</evidence>
<feature type="chain" id="PRO_5044764503" description="Photosystem II 12 kDa extrinsic protein" evidence="6">
    <location>
        <begin position="16"/>
        <end position="166"/>
    </location>
</feature>
<dbReference type="SUPFAM" id="SSF81585">
    <property type="entry name" value="PsbU/PolX domain-like"/>
    <property type="match status" value="1"/>
</dbReference>
<name>A0ABD3N3A2_9STRA</name>
<comment type="caution">
    <text evidence="7">The sequence shown here is derived from an EMBL/GenBank/DDBJ whole genome shotgun (WGS) entry which is preliminary data.</text>
</comment>
<comment type="subcellular location">
    <subcellularLocation>
        <location evidence="1">Membrane</location>
        <topology evidence="1">Peripheral membrane protein</topology>
    </subcellularLocation>
</comment>
<keyword evidence="8" id="KW-1185">Reference proteome</keyword>
<keyword evidence="3" id="KW-0793">Thylakoid</keyword>
<evidence type="ECO:0000256" key="2">
    <source>
        <dbReference type="ARBA" id="ARBA00010827"/>
    </source>
</evidence>
<gene>
    <name evidence="7" type="ORF">ACHAWO_006793</name>
</gene>